<reference evidence="3" key="2">
    <citation type="journal article" date="2020" name="Nat. Commun.">
        <title>Large-scale genome sequencing of mycorrhizal fungi provides insights into the early evolution of symbiotic traits.</title>
        <authorList>
            <person name="Miyauchi S."/>
            <person name="Kiss E."/>
            <person name="Kuo A."/>
            <person name="Drula E."/>
            <person name="Kohler A."/>
            <person name="Sanchez-Garcia M."/>
            <person name="Morin E."/>
            <person name="Andreopoulos B."/>
            <person name="Barry K.W."/>
            <person name="Bonito G."/>
            <person name="Buee M."/>
            <person name="Carver A."/>
            <person name="Chen C."/>
            <person name="Cichocki N."/>
            <person name="Clum A."/>
            <person name="Culley D."/>
            <person name="Crous P.W."/>
            <person name="Fauchery L."/>
            <person name="Girlanda M."/>
            <person name="Hayes R.D."/>
            <person name="Keri Z."/>
            <person name="LaButti K."/>
            <person name="Lipzen A."/>
            <person name="Lombard V."/>
            <person name="Magnuson J."/>
            <person name="Maillard F."/>
            <person name="Murat C."/>
            <person name="Nolan M."/>
            <person name="Ohm R.A."/>
            <person name="Pangilinan J."/>
            <person name="Pereira M.F."/>
            <person name="Perotto S."/>
            <person name="Peter M."/>
            <person name="Pfister S."/>
            <person name="Riley R."/>
            <person name="Sitrit Y."/>
            <person name="Stielow J.B."/>
            <person name="Szollosi G."/>
            <person name="Zifcakova L."/>
            <person name="Stursova M."/>
            <person name="Spatafora J.W."/>
            <person name="Tedersoo L."/>
            <person name="Vaario L.M."/>
            <person name="Yamada A."/>
            <person name="Yan M."/>
            <person name="Wang P."/>
            <person name="Xu J."/>
            <person name="Bruns T."/>
            <person name="Baldrian P."/>
            <person name="Vilgalys R."/>
            <person name="Dunand C."/>
            <person name="Henrissat B."/>
            <person name="Grigoriev I.V."/>
            <person name="Hibbett D."/>
            <person name="Nagy L.G."/>
            <person name="Martin F.M."/>
        </authorList>
    </citation>
    <scope>NUCLEOTIDE SEQUENCE</scope>
    <source>
        <strain evidence="3">BED1</strain>
    </source>
</reference>
<dbReference type="AlphaFoldDB" id="A0AAD4C6N7"/>
<evidence type="ECO:0000256" key="1">
    <source>
        <dbReference type="SAM" id="MobiDB-lite"/>
    </source>
</evidence>
<dbReference type="Pfam" id="PF17667">
    <property type="entry name" value="Pkinase_fungal"/>
    <property type="match status" value="1"/>
</dbReference>
<dbReference type="PANTHER" id="PTHR38248:SF2">
    <property type="entry name" value="FUNK1 11"/>
    <property type="match status" value="1"/>
</dbReference>
<name>A0AAD4C6N7_BOLED</name>
<feature type="region of interest" description="Disordered" evidence="1">
    <location>
        <begin position="468"/>
        <end position="489"/>
    </location>
</feature>
<feature type="domain" description="Fungal-type protein kinase" evidence="2">
    <location>
        <begin position="8"/>
        <end position="340"/>
    </location>
</feature>
<feature type="compositionally biased region" description="Polar residues" evidence="1">
    <location>
        <begin position="468"/>
        <end position="479"/>
    </location>
</feature>
<dbReference type="PANTHER" id="PTHR38248">
    <property type="entry name" value="FUNK1 6"/>
    <property type="match status" value="1"/>
</dbReference>
<dbReference type="InterPro" id="IPR040976">
    <property type="entry name" value="Pkinase_fungal"/>
</dbReference>
<evidence type="ECO:0000313" key="3">
    <source>
        <dbReference type="EMBL" id="KAF8449209.1"/>
    </source>
</evidence>
<gene>
    <name evidence="3" type="ORF">L210DRAFT_3640833</name>
</gene>
<keyword evidence="4" id="KW-1185">Reference proteome</keyword>
<dbReference type="Proteomes" id="UP001194468">
    <property type="component" value="Unassembled WGS sequence"/>
</dbReference>
<dbReference type="EMBL" id="WHUW01000003">
    <property type="protein sequence ID" value="KAF8449209.1"/>
    <property type="molecule type" value="Genomic_DNA"/>
</dbReference>
<organism evidence="3 4">
    <name type="scientific">Boletus edulis BED1</name>
    <dbReference type="NCBI Taxonomy" id="1328754"/>
    <lineage>
        <taxon>Eukaryota</taxon>
        <taxon>Fungi</taxon>
        <taxon>Dikarya</taxon>
        <taxon>Basidiomycota</taxon>
        <taxon>Agaricomycotina</taxon>
        <taxon>Agaricomycetes</taxon>
        <taxon>Agaricomycetidae</taxon>
        <taxon>Boletales</taxon>
        <taxon>Boletineae</taxon>
        <taxon>Boletaceae</taxon>
        <taxon>Boletoideae</taxon>
        <taxon>Boletus</taxon>
    </lineage>
</organism>
<sequence>MVDSDCNSILLGVTFTDGTALGFDSTITPTQNSQKTIRIVKQGKEYHILVDTLLFSSFSLHSRGTTVWTGKVTIDQEEHDVVIKDSWVDPLRRYTEGRILKMLEKAGVKGVPKLVHEQQVQTPHPIMGEFINHSTHILRTLFRGSSQASYYLCVLSRLVSKPRGYPIFDFNSLAELLVGLIDCLCGASEPLSPATANLGLAAHRDTLNRAHILHRDVSLFNLLLVLAMHSDVGEGFLDQVLKGPEKDVGDDTGATGIRISGKTEPLSRTNLEDTHNILIPVADEPIPSDTGPSIDTSPLHCTGTWAWMAAELSHVGSGMPVVHRAHHDLELFFYILLAICLLYDEPAKLKPAKVLSQSFDPFFTITKPSTLNVVTIQSDFGWTTHMLPYVSSYFQPLIPLLEKIRKELILPIKMHGGKLQANLDFTHDHFIEDIVMVLAKLPGSSWVPKIPNTRKGVVQGGSVSSTFSLPVTPSSTPSAGTVLPEIPLP</sequence>
<proteinExistence type="predicted"/>
<reference evidence="3" key="1">
    <citation type="submission" date="2019-10" db="EMBL/GenBank/DDBJ databases">
        <authorList>
            <consortium name="DOE Joint Genome Institute"/>
            <person name="Kuo A."/>
            <person name="Miyauchi S."/>
            <person name="Kiss E."/>
            <person name="Drula E."/>
            <person name="Kohler A."/>
            <person name="Sanchez-Garcia M."/>
            <person name="Andreopoulos B."/>
            <person name="Barry K.W."/>
            <person name="Bonito G."/>
            <person name="Buee M."/>
            <person name="Carver A."/>
            <person name="Chen C."/>
            <person name="Cichocki N."/>
            <person name="Clum A."/>
            <person name="Culley D."/>
            <person name="Crous P.W."/>
            <person name="Fauchery L."/>
            <person name="Girlanda M."/>
            <person name="Hayes R."/>
            <person name="Keri Z."/>
            <person name="LaButti K."/>
            <person name="Lipzen A."/>
            <person name="Lombard V."/>
            <person name="Magnuson J."/>
            <person name="Maillard F."/>
            <person name="Morin E."/>
            <person name="Murat C."/>
            <person name="Nolan M."/>
            <person name="Ohm R."/>
            <person name="Pangilinan J."/>
            <person name="Pereira M."/>
            <person name="Perotto S."/>
            <person name="Peter M."/>
            <person name="Riley R."/>
            <person name="Sitrit Y."/>
            <person name="Stielow B."/>
            <person name="Szollosi G."/>
            <person name="Zifcakova L."/>
            <person name="Stursova M."/>
            <person name="Spatafora J.W."/>
            <person name="Tedersoo L."/>
            <person name="Vaario L.-M."/>
            <person name="Yamada A."/>
            <person name="Yan M."/>
            <person name="Wang P."/>
            <person name="Xu J."/>
            <person name="Bruns T."/>
            <person name="Baldrian P."/>
            <person name="Vilgalys R."/>
            <person name="Henrissat B."/>
            <person name="Grigoriev I.V."/>
            <person name="Hibbett D."/>
            <person name="Nagy L.G."/>
            <person name="Martin F.M."/>
        </authorList>
    </citation>
    <scope>NUCLEOTIDE SEQUENCE</scope>
    <source>
        <strain evidence="3">BED1</strain>
    </source>
</reference>
<comment type="caution">
    <text evidence="3">The sequence shown here is derived from an EMBL/GenBank/DDBJ whole genome shotgun (WGS) entry which is preliminary data.</text>
</comment>
<protein>
    <recommendedName>
        <fullName evidence="2">Fungal-type protein kinase domain-containing protein</fullName>
    </recommendedName>
</protein>
<evidence type="ECO:0000259" key="2">
    <source>
        <dbReference type="Pfam" id="PF17667"/>
    </source>
</evidence>
<evidence type="ECO:0000313" key="4">
    <source>
        <dbReference type="Proteomes" id="UP001194468"/>
    </source>
</evidence>
<accession>A0AAD4C6N7</accession>